<feature type="binding site" evidence="4">
    <location>
        <position position="316"/>
    </location>
    <ligand>
        <name>S-adenosyl-L-methionine</name>
        <dbReference type="ChEBI" id="CHEBI:59789"/>
    </ligand>
</feature>
<dbReference type="Gene3D" id="2.40.50.140">
    <property type="entry name" value="Nucleic acid-binding proteins"/>
    <property type="match status" value="1"/>
</dbReference>
<dbReference type="AlphaFoldDB" id="A0A553IIT6"/>
<feature type="binding site" evidence="4">
    <location>
        <position position="361"/>
    </location>
    <ligand>
        <name>S-adenosyl-L-methionine</name>
        <dbReference type="ChEBI" id="CHEBI:59789"/>
    </ligand>
</feature>
<dbReference type="PROSITE" id="PS51687">
    <property type="entry name" value="SAM_MT_RNA_M5U"/>
    <property type="match status" value="1"/>
</dbReference>
<dbReference type="PROSITE" id="PS01230">
    <property type="entry name" value="TRMA_1"/>
    <property type="match status" value="1"/>
</dbReference>
<feature type="active site" evidence="5">
    <location>
        <position position="388"/>
    </location>
</feature>
<dbReference type="InterPro" id="IPR029063">
    <property type="entry name" value="SAM-dependent_MTases_sf"/>
</dbReference>
<dbReference type="NCBIfam" id="TIGR00479">
    <property type="entry name" value="rumA"/>
    <property type="match status" value="1"/>
</dbReference>
<dbReference type="SUPFAM" id="SSF50249">
    <property type="entry name" value="Nucleic acid-binding proteins"/>
    <property type="match status" value="1"/>
</dbReference>
<keyword evidence="3 4" id="KW-0949">S-adenosyl-L-methionine</keyword>
<keyword evidence="1 4" id="KW-0489">Methyltransferase</keyword>
<name>A0A553IIT6_ACHLA</name>
<evidence type="ECO:0000256" key="5">
    <source>
        <dbReference type="PROSITE-ProRule" id="PRU10015"/>
    </source>
</evidence>
<gene>
    <name evidence="6" type="primary">rlmD</name>
    <name evidence="6" type="ORF">FNV44_03420</name>
</gene>
<evidence type="ECO:0000256" key="1">
    <source>
        <dbReference type="ARBA" id="ARBA00022603"/>
    </source>
</evidence>
<accession>A0A553IIT6</accession>
<keyword evidence="2 4" id="KW-0808">Transferase</keyword>
<dbReference type="GO" id="GO:0070475">
    <property type="term" value="P:rRNA base methylation"/>
    <property type="evidence" value="ECO:0007669"/>
    <property type="project" value="TreeGrafter"/>
</dbReference>
<evidence type="ECO:0000313" key="7">
    <source>
        <dbReference type="Proteomes" id="UP000315938"/>
    </source>
</evidence>
<dbReference type="PANTHER" id="PTHR11061:SF30">
    <property type="entry name" value="TRNA (URACIL(54)-C(5))-METHYLTRANSFERASE"/>
    <property type="match status" value="1"/>
</dbReference>
<dbReference type="CDD" id="cd02440">
    <property type="entry name" value="AdoMet_MTases"/>
    <property type="match status" value="1"/>
</dbReference>
<reference evidence="6 7" key="1">
    <citation type="submission" date="2019-07" db="EMBL/GenBank/DDBJ databases">
        <title>Genome sequence of Acholeplasma laidlawii strain with increased resistance to erythromycin.</title>
        <authorList>
            <person name="Medvedeva E.S."/>
            <person name="Baranova N.B."/>
            <person name="Siniagina M.N."/>
            <person name="Mouzykantov A."/>
            <person name="Chernova O.A."/>
            <person name="Chernov V.M."/>
        </authorList>
    </citation>
    <scope>NUCLEOTIDE SEQUENCE [LARGE SCALE GENOMIC DNA]</scope>
    <source>
        <strain evidence="6 7">PG8REry</strain>
    </source>
</reference>
<proteinExistence type="inferred from homology"/>
<dbReference type="Gene3D" id="3.40.50.150">
    <property type="entry name" value="Vaccinia Virus protein VP39"/>
    <property type="match status" value="1"/>
</dbReference>
<evidence type="ECO:0000256" key="2">
    <source>
        <dbReference type="ARBA" id="ARBA00022679"/>
    </source>
</evidence>
<dbReference type="EMBL" id="VKID01000001">
    <property type="protein sequence ID" value="TRY00107.1"/>
    <property type="molecule type" value="Genomic_DNA"/>
</dbReference>
<dbReference type="GO" id="GO:0070041">
    <property type="term" value="F:rRNA (uridine-C5-)-methyltransferase activity"/>
    <property type="evidence" value="ECO:0007669"/>
    <property type="project" value="TreeGrafter"/>
</dbReference>
<protein>
    <submittedName>
        <fullName evidence="6">23S rRNA (Uracil(1939)-C(5))-methyltransferase RlmD</fullName>
        <ecNumber evidence="6">2.1.1.190</ecNumber>
    </submittedName>
</protein>
<evidence type="ECO:0000256" key="4">
    <source>
        <dbReference type="PROSITE-ProRule" id="PRU01024"/>
    </source>
</evidence>
<feature type="binding site" evidence="4">
    <location>
        <position position="271"/>
    </location>
    <ligand>
        <name>S-adenosyl-L-methionine</name>
        <dbReference type="ChEBI" id="CHEBI:59789"/>
    </ligand>
</feature>
<dbReference type="PANTHER" id="PTHR11061">
    <property type="entry name" value="RNA M5U METHYLTRANSFERASE"/>
    <property type="match status" value="1"/>
</dbReference>
<dbReference type="InterPro" id="IPR030390">
    <property type="entry name" value="MeTrfase_TrmA_AS"/>
</dbReference>
<comment type="caution">
    <text evidence="6">The sequence shown here is derived from an EMBL/GenBank/DDBJ whole genome shotgun (WGS) entry which is preliminary data.</text>
</comment>
<evidence type="ECO:0000256" key="3">
    <source>
        <dbReference type="ARBA" id="ARBA00022691"/>
    </source>
</evidence>
<feature type="binding site" evidence="4">
    <location>
        <position position="297"/>
    </location>
    <ligand>
        <name>S-adenosyl-L-methionine</name>
        <dbReference type="ChEBI" id="CHEBI:59789"/>
    </ligand>
</feature>
<dbReference type="InterPro" id="IPR010280">
    <property type="entry name" value="U5_MeTrfase_fam"/>
</dbReference>
<dbReference type="Proteomes" id="UP000315938">
    <property type="component" value="Unassembled WGS sequence"/>
</dbReference>
<comment type="similarity">
    <text evidence="4">Belongs to the class I-like SAM-binding methyltransferase superfamily. RNA M5U methyltransferase family.</text>
</comment>
<feature type="active site" description="Nucleophile" evidence="4">
    <location>
        <position position="388"/>
    </location>
</feature>
<dbReference type="Gene3D" id="2.40.50.1070">
    <property type="match status" value="1"/>
</dbReference>
<dbReference type="InterPro" id="IPR012340">
    <property type="entry name" value="NA-bd_OB-fold"/>
</dbReference>
<dbReference type="EC" id="2.1.1.190" evidence="6"/>
<organism evidence="6 7">
    <name type="scientific">Acholeplasma laidlawii</name>
    <dbReference type="NCBI Taxonomy" id="2148"/>
    <lineage>
        <taxon>Bacteria</taxon>
        <taxon>Bacillati</taxon>
        <taxon>Mycoplasmatota</taxon>
        <taxon>Mollicutes</taxon>
        <taxon>Acholeplasmatales</taxon>
        <taxon>Acholeplasmataceae</taxon>
        <taxon>Acholeplasma</taxon>
    </lineage>
</organism>
<dbReference type="SUPFAM" id="SSF53335">
    <property type="entry name" value="S-adenosyl-L-methionine-dependent methyltransferases"/>
    <property type="match status" value="1"/>
</dbReference>
<sequence length="430" mass="49346">MVEVYLITSIAKIMRLKVKTNDLDYQGQGVTRIDDKVTFIKGMFDDEVGIIEITKSKKNFQQAKLVELIQKNKQRVSENSFDYAPFFGLSLKAECLWQQKITKETIKKITNLDVEVEDTITDGKKLNYRNKITLHVKHIGGSLKIGTYEENSNYLEPIETHHLALPVINDKITVLNKWLKTFKLETNDIKNFTLRTNGKDVMLIIGIKLKFEGTESIIDELKKHFESIYLNIEKRSFENLSDESIHVYGLETLKMTFNHLSFEIGPESFFQVNKDVAILMYDEIKKLTQNHTVIDAYAGMASIGQYIDAKKVYAIESNLDSIIQAKKILKVNQVDHVELIHGQVEEKLEAYIKHADAIVFDPPRSGLTESIIELVKLNQIKTIVYVSCDLKSLARDINGLKDLYDIKKIIPVRMFPSTIHMETITLLSLK</sequence>
<evidence type="ECO:0000313" key="6">
    <source>
        <dbReference type="EMBL" id="TRY00107.1"/>
    </source>
</evidence>
<dbReference type="Pfam" id="PF05958">
    <property type="entry name" value="tRNA_U5-meth_tr"/>
    <property type="match status" value="1"/>
</dbReference>